<accession>A0A8B6BNZ2</accession>
<gene>
    <name evidence="1" type="ORF">MGAL_10B083939</name>
</gene>
<evidence type="ECO:0000313" key="1">
    <source>
        <dbReference type="EMBL" id="VDH93076.1"/>
    </source>
</evidence>
<dbReference type="AlphaFoldDB" id="A0A8B6BNZ2"/>
<proteinExistence type="predicted"/>
<dbReference type="Proteomes" id="UP000596742">
    <property type="component" value="Unassembled WGS sequence"/>
</dbReference>
<dbReference type="OrthoDB" id="6139269at2759"/>
<organism evidence="1 2">
    <name type="scientific">Mytilus galloprovincialis</name>
    <name type="common">Mediterranean mussel</name>
    <dbReference type="NCBI Taxonomy" id="29158"/>
    <lineage>
        <taxon>Eukaryota</taxon>
        <taxon>Metazoa</taxon>
        <taxon>Spiralia</taxon>
        <taxon>Lophotrochozoa</taxon>
        <taxon>Mollusca</taxon>
        <taxon>Bivalvia</taxon>
        <taxon>Autobranchia</taxon>
        <taxon>Pteriomorphia</taxon>
        <taxon>Mytilida</taxon>
        <taxon>Mytiloidea</taxon>
        <taxon>Mytilidae</taxon>
        <taxon>Mytilinae</taxon>
        <taxon>Mytilus</taxon>
    </lineage>
</organism>
<evidence type="ECO:0000313" key="2">
    <source>
        <dbReference type="Proteomes" id="UP000596742"/>
    </source>
</evidence>
<name>A0A8B6BNZ2_MYTGA</name>
<comment type="caution">
    <text evidence="1">The sequence shown here is derived from an EMBL/GenBank/DDBJ whole genome shotgun (WGS) entry which is preliminary data.</text>
</comment>
<keyword evidence="2" id="KW-1185">Reference proteome</keyword>
<sequence length="132" mass="15100">MKGKLAGIERNFDDKNHSWDKKVKKVETPFCLKGNQIQFELNSDLVDSIEIAVEYIDSKKPTRAKKLLEELIQTLKKHNKLIPIAYNSEGGWNTAQQYLSDDVTSNSEDETCIKDGHHTFFPYIGVSLLTQK</sequence>
<protein>
    <submittedName>
        <fullName evidence="1">Uncharacterized protein</fullName>
    </submittedName>
</protein>
<reference evidence="1" key="1">
    <citation type="submission" date="2018-11" db="EMBL/GenBank/DDBJ databases">
        <authorList>
            <person name="Alioto T."/>
            <person name="Alioto T."/>
        </authorList>
    </citation>
    <scope>NUCLEOTIDE SEQUENCE</scope>
</reference>
<dbReference type="EMBL" id="UYJE01000423">
    <property type="protein sequence ID" value="VDH93076.1"/>
    <property type="molecule type" value="Genomic_DNA"/>
</dbReference>